<name>A0A834F9K5_ORYME</name>
<keyword evidence="7" id="KW-0272">Extracellular matrix</keyword>
<dbReference type="Proteomes" id="UP000646548">
    <property type="component" value="Unassembled WGS sequence"/>
</dbReference>
<evidence type="ECO:0000256" key="11">
    <source>
        <dbReference type="ARBA" id="ARBA00022989"/>
    </source>
</evidence>
<feature type="region of interest" description="Disordered" evidence="16">
    <location>
        <begin position="237"/>
        <end position="274"/>
    </location>
</feature>
<keyword evidence="10 17" id="KW-0732">Signal</keyword>
<dbReference type="PRINTS" id="PR00023">
    <property type="entry name" value="ZPELLUCIDA"/>
</dbReference>
<evidence type="ECO:0000256" key="16">
    <source>
        <dbReference type="SAM" id="MobiDB-lite"/>
    </source>
</evidence>
<comment type="subcellular location">
    <subcellularLocation>
        <location evidence="1">Cell membrane</location>
        <topology evidence="1">Single-pass type I membrane protein</topology>
    </subcellularLocation>
    <subcellularLocation>
        <location evidence="2">Secreted</location>
        <location evidence="2">Extracellular space</location>
        <location evidence="2">Extracellular matrix</location>
    </subcellularLocation>
</comment>
<protein>
    <recommendedName>
        <fullName evidence="4">Zona pellucida sperm-binding protein 3</fullName>
    </recommendedName>
    <alternativeName>
        <fullName evidence="15">Zona pellucida glycoprotein 3</fullName>
    </alternativeName>
</protein>
<evidence type="ECO:0000256" key="17">
    <source>
        <dbReference type="SAM" id="SignalP"/>
    </source>
</evidence>
<dbReference type="EMBL" id="WKFB01000347">
    <property type="protein sequence ID" value="KAF6726016.1"/>
    <property type="molecule type" value="Genomic_DNA"/>
</dbReference>
<dbReference type="Gene3D" id="2.60.40.4100">
    <property type="entry name" value="Zona pellucida, ZP-C domain"/>
    <property type="match status" value="1"/>
</dbReference>
<dbReference type="GO" id="GO:0031012">
    <property type="term" value="C:extracellular matrix"/>
    <property type="evidence" value="ECO:0007669"/>
    <property type="project" value="TreeGrafter"/>
</dbReference>
<dbReference type="FunFam" id="2.60.40.4100:FF:000002">
    <property type="entry name" value="Zona pellucida sperm-binding protein 3"/>
    <property type="match status" value="1"/>
</dbReference>
<evidence type="ECO:0000256" key="10">
    <source>
        <dbReference type="ARBA" id="ARBA00022729"/>
    </source>
</evidence>
<dbReference type="InterPro" id="IPR009079">
    <property type="entry name" value="4_helix_cytokine-like_core"/>
</dbReference>
<keyword evidence="12" id="KW-0472">Membrane</keyword>
<evidence type="ECO:0000313" key="20">
    <source>
        <dbReference type="Proteomes" id="UP000646548"/>
    </source>
</evidence>
<gene>
    <name evidence="19" type="ORF">FQA47_005464</name>
</gene>
<dbReference type="Pfam" id="PF00100">
    <property type="entry name" value="Zona_pellucida"/>
    <property type="match status" value="1"/>
</dbReference>
<dbReference type="Pfam" id="PF23344">
    <property type="entry name" value="ZP-N"/>
    <property type="match status" value="1"/>
</dbReference>
<evidence type="ECO:0000256" key="6">
    <source>
        <dbReference type="ARBA" id="ARBA00022525"/>
    </source>
</evidence>
<evidence type="ECO:0000256" key="5">
    <source>
        <dbReference type="ARBA" id="ARBA00022475"/>
    </source>
</evidence>
<feature type="signal peptide" evidence="17">
    <location>
        <begin position="1"/>
        <end position="29"/>
    </location>
</feature>
<evidence type="ECO:0000256" key="8">
    <source>
        <dbReference type="ARBA" id="ARBA00022685"/>
    </source>
</evidence>
<evidence type="ECO:0000256" key="15">
    <source>
        <dbReference type="ARBA" id="ARBA00030824"/>
    </source>
</evidence>
<evidence type="ECO:0000256" key="3">
    <source>
        <dbReference type="ARBA" id="ARBA00006735"/>
    </source>
</evidence>
<dbReference type="SUPFAM" id="SSF47266">
    <property type="entry name" value="4-helical cytokines"/>
    <property type="match status" value="1"/>
</dbReference>
<reference evidence="19" key="1">
    <citation type="journal article" name="BMC Genomics">
        <title>Long-read sequencing and de novo genome assembly of marine medaka (Oryzias melastigma).</title>
        <authorList>
            <person name="Liang P."/>
            <person name="Saqib H.S.A."/>
            <person name="Ni X."/>
            <person name="Shen Y."/>
        </authorList>
    </citation>
    <scope>NUCLEOTIDE SEQUENCE</scope>
    <source>
        <strain evidence="19">Bigg-433</strain>
    </source>
</reference>
<evidence type="ECO:0000256" key="2">
    <source>
        <dbReference type="ARBA" id="ARBA00004498"/>
    </source>
</evidence>
<feature type="compositionally biased region" description="Polar residues" evidence="16">
    <location>
        <begin position="606"/>
        <end position="621"/>
    </location>
</feature>
<dbReference type="PANTHER" id="PTHR11576">
    <property type="entry name" value="ZONA PELLUCIDA SPERM-BINDING PROTEIN 3"/>
    <property type="match status" value="1"/>
</dbReference>
<dbReference type="InterPro" id="IPR055355">
    <property type="entry name" value="ZP-C"/>
</dbReference>
<evidence type="ECO:0000256" key="7">
    <source>
        <dbReference type="ARBA" id="ARBA00022530"/>
    </source>
</evidence>
<evidence type="ECO:0000256" key="14">
    <source>
        <dbReference type="ARBA" id="ARBA00023180"/>
    </source>
</evidence>
<proteinExistence type="inferred from homology"/>
<keyword evidence="11" id="KW-1133">Transmembrane helix</keyword>
<keyword evidence="5" id="KW-1003">Cell membrane</keyword>
<keyword evidence="14" id="KW-0325">Glycoprotein</keyword>
<comment type="caution">
    <text evidence="19">The sequence shown here is derived from an EMBL/GenBank/DDBJ whole genome shotgun (WGS) entry which is preliminary data.</text>
</comment>
<keyword evidence="9" id="KW-0812">Transmembrane</keyword>
<feature type="chain" id="PRO_5032469011" description="Zona pellucida sperm-binding protein 3" evidence="17">
    <location>
        <begin position="30"/>
        <end position="631"/>
    </location>
</feature>
<sequence>MHLFKLCFAPVALLLLLMLSSSVWHVSESLPVKSKKPVSESCVVYARMLLENVTQALTQTKLFTGINCTEQNMELNLNTNTPHVCAPKEATCLGNTKLDFNQESCLSNISRDLSHYYILFMAQPDLIHVPTFIHSLRELMEVSLYPFYTLRIDPVSRASTYNERLSLCKTLRGFQVRAITISRAISYMSSVHAGPRRSFQTLRMDCNLRLAVSCWIMVFSWVSPLTHSHLTYRRGSTQTHFQPPVGGPQPRLYSVKQQQQQQPPTPEVPEQRRPVTVKCHPDSMEVVVKADMFETGLNVDGGHLRLGSNSLGSGGECGAVQKGEGRIHHLGPAVRLRNQTLKEKIIYSNVLIYSPEPSADGLLRFEAATIPVECHYDRRYSVDGISLESTWVPSVSTMSVNDQIDFSLKLMTGDWQFERDSYTYFLADPINFEVSAIVENHIPLRVYVDHCVATATPEAEASLRYDFIDNKGCLVDAYLTNSRARFLPRTEEHVLRFQLEAFRFYQEPSNQIYITCAVKAVPAVQTVNSQNRACSFLENRWQSVDGGDQVCRSCDVFRRAQESQAMPSPKIPVNAKDQISLISQKNIVLNKGDQEPASYINYRPGSYQSQHSKLKQSNTFMKRNADHKLSE</sequence>
<keyword evidence="6" id="KW-0964">Secreted</keyword>
<dbReference type="InterPro" id="IPR055356">
    <property type="entry name" value="ZP-N"/>
</dbReference>
<evidence type="ECO:0000256" key="12">
    <source>
        <dbReference type="ARBA" id="ARBA00023136"/>
    </source>
</evidence>
<dbReference type="InterPro" id="IPR042235">
    <property type="entry name" value="ZP-C_dom"/>
</dbReference>
<evidence type="ECO:0000256" key="4">
    <source>
        <dbReference type="ARBA" id="ARBA00017980"/>
    </source>
</evidence>
<evidence type="ECO:0000256" key="9">
    <source>
        <dbReference type="ARBA" id="ARBA00022692"/>
    </source>
</evidence>
<dbReference type="Gene3D" id="1.20.1250.10">
    <property type="match status" value="1"/>
</dbReference>
<dbReference type="GO" id="GO:0005886">
    <property type="term" value="C:plasma membrane"/>
    <property type="evidence" value="ECO:0007669"/>
    <property type="project" value="UniProtKB-SubCell"/>
</dbReference>
<accession>A0A834F9K5</accession>
<keyword evidence="8" id="KW-0165">Cleavage on pair of basic residues</keyword>
<comment type="similarity">
    <text evidence="3">Belongs to the ZP domain family. ZPC subfamily.</text>
</comment>
<keyword evidence="13" id="KW-1015">Disulfide bond</keyword>
<dbReference type="InterPro" id="IPR001507">
    <property type="entry name" value="ZP_dom"/>
</dbReference>
<evidence type="ECO:0000313" key="19">
    <source>
        <dbReference type="EMBL" id="KAF6726016.1"/>
    </source>
</evidence>
<dbReference type="PANTHER" id="PTHR11576:SF2">
    <property type="entry name" value="ZONA PELLUCIDA SPERM-BINDING PROTEIN 3"/>
    <property type="match status" value="1"/>
</dbReference>
<dbReference type="AlphaFoldDB" id="A0A834F9K5"/>
<organism evidence="19 20">
    <name type="scientific">Oryzias melastigma</name>
    <name type="common">Marine medaka</name>
    <dbReference type="NCBI Taxonomy" id="30732"/>
    <lineage>
        <taxon>Eukaryota</taxon>
        <taxon>Metazoa</taxon>
        <taxon>Chordata</taxon>
        <taxon>Craniata</taxon>
        <taxon>Vertebrata</taxon>
        <taxon>Euteleostomi</taxon>
        <taxon>Actinopterygii</taxon>
        <taxon>Neopterygii</taxon>
        <taxon>Teleostei</taxon>
        <taxon>Neoteleostei</taxon>
        <taxon>Acanthomorphata</taxon>
        <taxon>Ovalentaria</taxon>
        <taxon>Atherinomorphae</taxon>
        <taxon>Beloniformes</taxon>
        <taxon>Adrianichthyidae</taxon>
        <taxon>Oryziinae</taxon>
        <taxon>Oryzias</taxon>
    </lineage>
</organism>
<feature type="domain" description="ZP" evidence="18">
    <location>
        <begin position="278"/>
        <end position="541"/>
    </location>
</feature>
<dbReference type="FunFam" id="2.60.40.3210:FF:000001">
    <property type="entry name" value="Zona pellucida sperm-binding protein 3"/>
    <property type="match status" value="1"/>
</dbReference>
<evidence type="ECO:0000256" key="1">
    <source>
        <dbReference type="ARBA" id="ARBA00004251"/>
    </source>
</evidence>
<dbReference type="GO" id="GO:0007339">
    <property type="term" value="P:binding of sperm to zona pellucida"/>
    <property type="evidence" value="ECO:0007669"/>
    <property type="project" value="TreeGrafter"/>
</dbReference>
<evidence type="ECO:0000256" key="13">
    <source>
        <dbReference type="ARBA" id="ARBA00023157"/>
    </source>
</evidence>
<dbReference type="Gene3D" id="2.60.40.3210">
    <property type="entry name" value="Zona pellucida, ZP-N domain"/>
    <property type="match status" value="1"/>
</dbReference>
<dbReference type="SMART" id="SM00241">
    <property type="entry name" value="ZP"/>
    <property type="match status" value="1"/>
</dbReference>
<dbReference type="InterPro" id="IPR048290">
    <property type="entry name" value="ZP_chr"/>
</dbReference>
<dbReference type="GO" id="GO:0032190">
    <property type="term" value="F:acrosin binding"/>
    <property type="evidence" value="ECO:0007669"/>
    <property type="project" value="TreeGrafter"/>
</dbReference>
<dbReference type="GO" id="GO:0035803">
    <property type="term" value="P:egg coat formation"/>
    <property type="evidence" value="ECO:0007669"/>
    <property type="project" value="TreeGrafter"/>
</dbReference>
<dbReference type="GO" id="GO:2000344">
    <property type="term" value="P:positive regulation of acrosome reaction"/>
    <property type="evidence" value="ECO:0007669"/>
    <property type="project" value="TreeGrafter"/>
</dbReference>
<evidence type="ECO:0000259" key="18">
    <source>
        <dbReference type="PROSITE" id="PS51034"/>
    </source>
</evidence>
<dbReference type="PROSITE" id="PS51034">
    <property type="entry name" value="ZP_2"/>
    <property type="match status" value="1"/>
</dbReference>
<feature type="region of interest" description="Disordered" evidence="16">
    <location>
        <begin position="599"/>
        <end position="631"/>
    </location>
</feature>